<dbReference type="PROSITE" id="PS00131">
    <property type="entry name" value="CARBOXYPEPT_SER_SER"/>
    <property type="match status" value="1"/>
</dbReference>
<dbReference type="InterPro" id="IPR001563">
    <property type="entry name" value="Peptidase_S10"/>
</dbReference>
<dbReference type="InterPro" id="IPR029058">
    <property type="entry name" value="AB_hydrolase_fold"/>
</dbReference>
<accession>A0AAW1U9W0</accession>
<dbReference type="EMBL" id="JARQZJ010000041">
    <property type="protein sequence ID" value="KAK9877389.1"/>
    <property type="molecule type" value="Genomic_DNA"/>
</dbReference>
<dbReference type="EC" id="3.4.16.-" evidence="7"/>
<dbReference type="PRINTS" id="PR00724">
    <property type="entry name" value="CRBOXYPTASEC"/>
</dbReference>
<dbReference type="GO" id="GO:0004185">
    <property type="term" value="F:serine-type carboxypeptidase activity"/>
    <property type="evidence" value="ECO:0007669"/>
    <property type="project" value="UniProtKB-UniRule"/>
</dbReference>
<keyword evidence="5 7" id="KW-0378">Hydrolase</keyword>
<evidence type="ECO:0000256" key="4">
    <source>
        <dbReference type="ARBA" id="ARBA00022729"/>
    </source>
</evidence>
<dbReference type="FunFam" id="3.40.50.1820:FF:000096">
    <property type="entry name" value="Carboxypeptidase vitellogenic-like"/>
    <property type="match status" value="1"/>
</dbReference>
<keyword evidence="9" id="KW-1185">Reference proteome</keyword>
<gene>
    <name evidence="8" type="ORF">WA026_017785</name>
</gene>
<reference evidence="8 9" key="1">
    <citation type="submission" date="2023-03" db="EMBL/GenBank/DDBJ databases">
        <title>Genome insight into feeding habits of ladybird beetles.</title>
        <authorList>
            <person name="Li H.-S."/>
            <person name="Huang Y.-H."/>
            <person name="Pang H."/>
        </authorList>
    </citation>
    <scope>NUCLEOTIDE SEQUENCE [LARGE SCALE GENOMIC DNA]</scope>
    <source>
        <strain evidence="8">SYSU_2023b</strain>
        <tissue evidence="8">Whole body</tissue>
    </source>
</reference>
<dbReference type="PANTHER" id="PTHR11802:SF472">
    <property type="entry name" value="SERINE CARBOXYPEPTIDASE CPVL-RELATED"/>
    <property type="match status" value="1"/>
</dbReference>
<evidence type="ECO:0000313" key="8">
    <source>
        <dbReference type="EMBL" id="KAK9877389.1"/>
    </source>
</evidence>
<dbReference type="InterPro" id="IPR033124">
    <property type="entry name" value="Ser_caboxypep_his_AS"/>
</dbReference>
<keyword evidence="4 7" id="KW-0732">Signal</keyword>
<comment type="similarity">
    <text evidence="1 7">Belongs to the peptidase S10 family.</text>
</comment>
<dbReference type="Proteomes" id="UP001431783">
    <property type="component" value="Unassembled WGS sequence"/>
</dbReference>
<evidence type="ECO:0000256" key="5">
    <source>
        <dbReference type="ARBA" id="ARBA00022801"/>
    </source>
</evidence>
<evidence type="ECO:0000256" key="3">
    <source>
        <dbReference type="ARBA" id="ARBA00022670"/>
    </source>
</evidence>
<evidence type="ECO:0000256" key="1">
    <source>
        <dbReference type="ARBA" id="ARBA00009431"/>
    </source>
</evidence>
<dbReference type="SUPFAM" id="SSF53474">
    <property type="entry name" value="alpha/beta-Hydrolases"/>
    <property type="match status" value="1"/>
</dbReference>
<name>A0AAW1U9W0_9CUCU</name>
<evidence type="ECO:0000313" key="9">
    <source>
        <dbReference type="Proteomes" id="UP001431783"/>
    </source>
</evidence>
<dbReference type="Gene3D" id="3.40.50.1820">
    <property type="entry name" value="alpha/beta hydrolase"/>
    <property type="match status" value="1"/>
</dbReference>
<dbReference type="InterPro" id="IPR018202">
    <property type="entry name" value="Ser_caboxypep_ser_AS"/>
</dbReference>
<dbReference type="GO" id="GO:0006508">
    <property type="term" value="P:proteolysis"/>
    <property type="evidence" value="ECO:0007669"/>
    <property type="project" value="UniProtKB-KW"/>
</dbReference>
<proteinExistence type="inferred from homology"/>
<feature type="signal peptide" evidence="7">
    <location>
        <begin position="1"/>
        <end position="19"/>
    </location>
</feature>
<dbReference type="AlphaFoldDB" id="A0AAW1U9W0"/>
<evidence type="ECO:0000256" key="6">
    <source>
        <dbReference type="ARBA" id="ARBA00023180"/>
    </source>
</evidence>
<evidence type="ECO:0000256" key="7">
    <source>
        <dbReference type="RuleBase" id="RU361156"/>
    </source>
</evidence>
<keyword evidence="2 7" id="KW-0121">Carboxypeptidase</keyword>
<dbReference type="Pfam" id="PF00450">
    <property type="entry name" value="Peptidase_S10"/>
    <property type="match status" value="1"/>
</dbReference>
<organism evidence="8 9">
    <name type="scientific">Henosepilachna vigintioctopunctata</name>
    <dbReference type="NCBI Taxonomy" id="420089"/>
    <lineage>
        <taxon>Eukaryota</taxon>
        <taxon>Metazoa</taxon>
        <taxon>Ecdysozoa</taxon>
        <taxon>Arthropoda</taxon>
        <taxon>Hexapoda</taxon>
        <taxon>Insecta</taxon>
        <taxon>Pterygota</taxon>
        <taxon>Neoptera</taxon>
        <taxon>Endopterygota</taxon>
        <taxon>Coleoptera</taxon>
        <taxon>Polyphaga</taxon>
        <taxon>Cucujiformia</taxon>
        <taxon>Coccinelloidea</taxon>
        <taxon>Coccinellidae</taxon>
        <taxon>Epilachninae</taxon>
        <taxon>Epilachnini</taxon>
        <taxon>Henosepilachna</taxon>
    </lineage>
</organism>
<evidence type="ECO:0000256" key="2">
    <source>
        <dbReference type="ARBA" id="ARBA00022645"/>
    </source>
</evidence>
<feature type="chain" id="PRO_5043089363" description="Carboxypeptidase" evidence="7">
    <location>
        <begin position="20"/>
        <end position="467"/>
    </location>
</feature>
<keyword evidence="3 7" id="KW-0645">Protease</keyword>
<dbReference type="PROSITE" id="PS00560">
    <property type="entry name" value="CARBOXYPEPT_SER_HIS"/>
    <property type="match status" value="1"/>
</dbReference>
<protein>
    <recommendedName>
        <fullName evidence="7">Carboxypeptidase</fullName>
        <ecNumber evidence="7">3.4.16.-</ecNumber>
    </recommendedName>
</protein>
<keyword evidence="6" id="KW-0325">Glycoprotein</keyword>
<comment type="caution">
    <text evidence="8">The sequence shown here is derived from an EMBL/GenBank/DDBJ whole genome shotgun (WGS) entry which is preliminary data.</text>
</comment>
<dbReference type="PANTHER" id="PTHR11802">
    <property type="entry name" value="SERINE PROTEASE FAMILY S10 SERINE CARBOXYPEPTIDASE"/>
    <property type="match status" value="1"/>
</dbReference>
<sequence length="467" mass="53074">MRILSICSLLVLWVHLSSCRLGPWGTRHVKNIPIAADEDPGNPLILTSYLKYGRIQEARQSSRVPPKYFLGVESFSGYLTVNETYNSNSFFWFIPSTDVNYTEAPVLLWLQGGPGADSIYAAFTENGPFEMIDETHLKRRDVSWTSTHSVLYIDNPVGTGFSFTNGRWCTSEEEIGEDLYNALIQFFQLFPELQKNDFFITGESYAGKYIPAVAYTIHKRNPDAELKINLKGISMGNGLSDPANQLNYGDYLFQIGLIDYNVRAVMKELEKQAVDLINEEKYEDAFIIFDKLLNGDLTEGPTVFKNATGFDNYYNYLHSKASDDSQYSVFVQQNHIRQALHVGDKSFLTDKEVENSLRADMVKSVAPWVSELLDHYKVLIYNGQLDIIVAYPLTINYLSRLNFSAANEYKVAKRNQWIVNNEIAGYVKEAGNLVEVLVRNAGHMVPTDQPEWALDLISKFVRNIPLH</sequence>